<dbReference type="RefSeq" id="WP_054679990.1">
    <property type="nucleotide sequence ID" value="NZ_AYYO01000012.1"/>
</dbReference>
<accession>A0A0R1ZVI3</accession>
<dbReference type="Gene3D" id="3.90.190.10">
    <property type="entry name" value="Protein tyrosine phosphatase superfamily"/>
    <property type="match status" value="1"/>
</dbReference>
<proteinExistence type="predicted"/>
<dbReference type="PATRIC" id="fig|1291052.5.peg.1002"/>
<dbReference type="Proteomes" id="UP000051679">
    <property type="component" value="Unassembled WGS sequence"/>
</dbReference>
<protein>
    <recommendedName>
        <fullName evidence="3">Protein tyrosine serine phosphatase</fullName>
    </recommendedName>
</protein>
<dbReference type="InterPro" id="IPR016130">
    <property type="entry name" value="Tyr_Pase_AS"/>
</dbReference>
<dbReference type="Pfam" id="PF13350">
    <property type="entry name" value="Y_phosphatase3"/>
    <property type="match status" value="1"/>
</dbReference>
<reference evidence="1 2" key="1">
    <citation type="journal article" date="2015" name="Genome Announc.">
        <title>Expanding the biotechnology potential of lactobacilli through comparative genomics of 213 strains and associated genera.</title>
        <authorList>
            <person name="Sun Z."/>
            <person name="Harris H.M."/>
            <person name="McCann A."/>
            <person name="Guo C."/>
            <person name="Argimon S."/>
            <person name="Zhang W."/>
            <person name="Yang X."/>
            <person name="Jeffery I.B."/>
            <person name="Cooney J.C."/>
            <person name="Kagawa T.F."/>
            <person name="Liu W."/>
            <person name="Song Y."/>
            <person name="Salvetti E."/>
            <person name="Wrobel A."/>
            <person name="Rasinkangas P."/>
            <person name="Parkhill J."/>
            <person name="Rea M.C."/>
            <person name="O'Sullivan O."/>
            <person name="Ritari J."/>
            <person name="Douillard F.P."/>
            <person name="Paul Ross R."/>
            <person name="Yang R."/>
            <person name="Briner A.E."/>
            <person name="Felis G.E."/>
            <person name="de Vos W.M."/>
            <person name="Barrangou R."/>
            <person name="Klaenhammer T.R."/>
            <person name="Caufield P.W."/>
            <person name="Cui Y."/>
            <person name="Zhang H."/>
            <person name="O'Toole P.W."/>
        </authorList>
    </citation>
    <scope>NUCLEOTIDE SEQUENCE [LARGE SCALE GENOMIC DNA]</scope>
    <source>
        <strain evidence="1 2">DSM 20505</strain>
    </source>
</reference>
<dbReference type="AlphaFoldDB" id="A0A0R1ZVI3"/>
<dbReference type="STRING" id="1291052.FC18_GL000989"/>
<dbReference type="EMBL" id="AYYO01000012">
    <property type="protein sequence ID" value="KRM55798.1"/>
    <property type="molecule type" value="Genomic_DNA"/>
</dbReference>
<evidence type="ECO:0008006" key="3">
    <source>
        <dbReference type="Google" id="ProtNLM"/>
    </source>
</evidence>
<dbReference type="GO" id="GO:0004721">
    <property type="term" value="F:phosphoprotein phosphatase activity"/>
    <property type="evidence" value="ECO:0007669"/>
    <property type="project" value="InterPro"/>
</dbReference>
<dbReference type="InterPro" id="IPR026893">
    <property type="entry name" value="Tyr/Ser_Pase_IphP-type"/>
</dbReference>
<sequence length="266" mass="28891">MVQQAELPRGAVNIDLVHVRNARTYRGLTTADGLRVRDDMLVRTARLSTASSADLARLRALGVTAVVDLRLAFEAHTNPDLRMPGVTYINTPMASDQVTADYPTLPQLFGYLRNHDDAHAQMEAGYAKIVTDVQQRASLAQFVQTVVATPGAVAFHCSMGKDRTGVAAAVLLSALGVPRAFIDADYMYSNVTNAQHMHRLTEELEKSGGNEQMRRNLLALAATDTDYLDAAFAAINHEFGDAQHFVRDGLGLGTTGLAQLRTKLLV</sequence>
<keyword evidence="2" id="KW-1185">Reference proteome</keyword>
<evidence type="ECO:0000313" key="1">
    <source>
        <dbReference type="EMBL" id="KRM55798.1"/>
    </source>
</evidence>
<dbReference type="InterPro" id="IPR029021">
    <property type="entry name" value="Prot-tyrosine_phosphatase-like"/>
</dbReference>
<comment type="caution">
    <text evidence="1">The sequence shown here is derived from an EMBL/GenBank/DDBJ whole genome shotgun (WGS) entry which is preliminary data.</text>
</comment>
<name>A0A0R1ZVI3_9LACO</name>
<organism evidence="1 2">
    <name type="scientific">Lacticaseibacillus sharpeae JCM 1186 = DSM 20505</name>
    <dbReference type="NCBI Taxonomy" id="1291052"/>
    <lineage>
        <taxon>Bacteria</taxon>
        <taxon>Bacillati</taxon>
        <taxon>Bacillota</taxon>
        <taxon>Bacilli</taxon>
        <taxon>Lactobacillales</taxon>
        <taxon>Lactobacillaceae</taxon>
        <taxon>Lacticaseibacillus</taxon>
    </lineage>
</organism>
<dbReference type="SUPFAM" id="SSF52799">
    <property type="entry name" value="(Phosphotyrosine protein) phosphatases II"/>
    <property type="match status" value="1"/>
</dbReference>
<dbReference type="PROSITE" id="PS00383">
    <property type="entry name" value="TYR_PHOSPHATASE_1"/>
    <property type="match status" value="1"/>
</dbReference>
<evidence type="ECO:0000313" key="2">
    <source>
        <dbReference type="Proteomes" id="UP000051679"/>
    </source>
</evidence>
<gene>
    <name evidence="1" type="ORF">FC18_GL000989</name>
</gene>